<dbReference type="Proteomes" id="UP001148614">
    <property type="component" value="Unassembled WGS sequence"/>
</dbReference>
<dbReference type="PRINTS" id="PR01039">
    <property type="entry name" value="TRNASYNTHTRP"/>
</dbReference>
<feature type="region of interest" description="Disordered" evidence="11">
    <location>
        <begin position="1"/>
        <end position="36"/>
    </location>
</feature>
<evidence type="ECO:0000256" key="7">
    <source>
        <dbReference type="ARBA" id="ARBA00022917"/>
    </source>
</evidence>
<evidence type="ECO:0000256" key="10">
    <source>
        <dbReference type="RuleBase" id="RU363036"/>
    </source>
</evidence>
<feature type="compositionally biased region" description="Low complexity" evidence="11">
    <location>
        <begin position="1"/>
        <end position="18"/>
    </location>
</feature>
<dbReference type="Pfam" id="PF00579">
    <property type="entry name" value="tRNA-synt_1b"/>
    <property type="match status" value="1"/>
</dbReference>
<protein>
    <recommendedName>
        <fullName evidence="3">Tryptophan--tRNA ligase, cytoplasmic</fullName>
        <ecNumber evidence="2">6.1.1.2</ecNumber>
    </recommendedName>
    <alternativeName>
        <fullName evidence="9">Tryptophanyl-tRNA synthetase</fullName>
    </alternativeName>
</protein>
<accession>A0A9W8NKR8</accession>
<dbReference type="EC" id="6.1.1.2" evidence="2"/>
<dbReference type="Gene3D" id="3.40.50.620">
    <property type="entry name" value="HUPs"/>
    <property type="match status" value="1"/>
</dbReference>
<name>A0A9W8NKR8_9PEZI</name>
<sequence>MASQPEAPTAEVPPAANPDVANHPSTKQNVDPWNVSGEIGEDGKVKAIDYKKLVEEFGTKLIDQAVLDRFERITGHKPHRFLRRQIVFSERDLEVILDRHEKGEPFFLYTGRGPSSDSMHIGHTQIFDFCKWLQDVLDVPIIIMLTDGMEYLRLHRPCPLPKLTRVLPDEKFLFSEKRTVDEVIGYSHDNCKDIIAVGFDPDKTFIFSDYEYMGGAFYKNVTRFSKLVTWNVAKAVFGFNESSNIGKIHFASIQGSTAFATSFPHIFGEDEKETAKIPAFIPCAIDQDPYFRLTRDCATRLKYAKPSLIHCRFIDALQGPGSKMSSSVDSSAIFMKDTPNQIKNKINKYAFSGGQETAELQRELGGNPDVDVAYQYLQFFMEDDEELAKLGQEYREGKLLTGELKAICIKHLQDYVGGFNERRAKVTDDIVKEFMSVRPLKWRGNPRVQRIVPVSDTQVDGVDDGKLSKNQLKKLEKEKAIAAKKAAKAAEKTAASTNMPAS</sequence>
<dbReference type="GO" id="GO:0005737">
    <property type="term" value="C:cytoplasm"/>
    <property type="evidence" value="ECO:0007669"/>
    <property type="project" value="TreeGrafter"/>
</dbReference>
<comment type="similarity">
    <text evidence="1 10">Belongs to the class-I aminoacyl-tRNA synthetase family.</text>
</comment>
<dbReference type="PROSITE" id="PS00178">
    <property type="entry name" value="AA_TRNA_LIGASE_I"/>
    <property type="match status" value="1"/>
</dbReference>
<evidence type="ECO:0000313" key="13">
    <source>
        <dbReference type="Proteomes" id="UP001148614"/>
    </source>
</evidence>
<proteinExistence type="inferred from homology"/>
<dbReference type="InterPro" id="IPR002306">
    <property type="entry name" value="Trp-tRNA-ligase"/>
</dbReference>
<dbReference type="FunFam" id="1.10.240.10:FF:000003">
    <property type="entry name" value="Tryptophan--tRNA ligase, cytoplasmic"/>
    <property type="match status" value="1"/>
</dbReference>
<dbReference type="NCBIfam" id="TIGR00233">
    <property type="entry name" value="trpS"/>
    <property type="match status" value="1"/>
</dbReference>
<evidence type="ECO:0000313" key="12">
    <source>
        <dbReference type="EMBL" id="KAJ3578511.1"/>
    </source>
</evidence>
<reference evidence="12" key="1">
    <citation type="submission" date="2022-07" db="EMBL/GenBank/DDBJ databases">
        <title>Genome Sequence of Xylaria arbuscula.</title>
        <authorList>
            <person name="Buettner E."/>
        </authorList>
    </citation>
    <scope>NUCLEOTIDE SEQUENCE</scope>
    <source>
        <strain evidence="12">VT107</strain>
    </source>
</reference>
<evidence type="ECO:0000256" key="2">
    <source>
        <dbReference type="ARBA" id="ARBA00013161"/>
    </source>
</evidence>
<keyword evidence="4 10" id="KW-0436">Ligase</keyword>
<dbReference type="GO" id="GO:0006436">
    <property type="term" value="P:tryptophanyl-tRNA aminoacylation"/>
    <property type="evidence" value="ECO:0007669"/>
    <property type="project" value="InterPro"/>
</dbReference>
<keyword evidence="8 10" id="KW-0030">Aminoacyl-tRNA synthetase</keyword>
<evidence type="ECO:0000256" key="4">
    <source>
        <dbReference type="ARBA" id="ARBA00022598"/>
    </source>
</evidence>
<organism evidence="12 13">
    <name type="scientific">Xylaria arbuscula</name>
    <dbReference type="NCBI Taxonomy" id="114810"/>
    <lineage>
        <taxon>Eukaryota</taxon>
        <taxon>Fungi</taxon>
        <taxon>Dikarya</taxon>
        <taxon>Ascomycota</taxon>
        <taxon>Pezizomycotina</taxon>
        <taxon>Sordariomycetes</taxon>
        <taxon>Xylariomycetidae</taxon>
        <taxon>Xylariales</taxon>
        <taxon>Xylariaceae</taxon>
        <taxon>Xylaria</taxon>
    </lineage>
</organism>
<dbReference type="GO" id="GO:0005524">
    <property type="term" value="F:ATP binding"/>
    <property type="evidence" value="ECO:0007669"/>
    <property type="project" value="UniProtKB-KW"/>
</dbReference>
<dbReference type="GO" id="GO:0004830">
    <property type="term" value="F:tryptophan-tRNA ligase activity"/>
    <property type="evidence" value="ECO:0007669"/>
    <property type="project" value="UniProtKB-EC"/>
</dbReference>
<dbReference type="InterPro" id="IPR002305">
    <property type="entry name" value="aa-tRNA-synth_Ic"/>
</dbReference>
<comment type="caution">
    <text evidence="12">The sequence shown here is derived from an EMBL/GenBank/DDBJ whole genome shotgun (WGS) entry which is preliminary data.</text>
</comment>
<dbReference type="SUPFAM" id="SSF52374">
    <property type="entry name" value="Nucleotidylyl transferase"/>
    <property type="match status" value="1"/>
</dbReference>
<keyword evidence="6 10" id="KW-0067">ATP-binding</keyword>
<dbReference type="InterPro" id="IPR001412">
    <property type="entry name" value="aa-tRNA-synth_I_CS"/>
</dbReference>
<dbReference type="InterPro" id="IPR014729">
    <property type="entry name" value="Rossmann-like_a/b/a_fold"/>
</dbReference>
<evidence type="ECO:0000256" key="11">
    <source>
        <dbReference type="SAM" id="MobiDB-lite"/>
    </source>
</evidence>
<evidence type="ECO:0000256" key="5">
    <source>
        <dbReference type="ARBA" id="ARBA00022741"/>
    </source>
</evidence>
<keyword evidence="13" id="KW-1185">Reference proteome</keyword>
<evidence type="ECO:0000256" key="8">
    <source>
        <dbReference type="ARBA" id="ARBA00023146"/>
    </source>
</evidence>
<evidence type="ECO:0000256" key="6">
    <source>
        <dbReference type="ARBA" id="ARBA00022840"/>
    </source>
</evidence>
<dbReference type="PANTHER" id="PTHR10055">
    <property type="entry name" value="TRYPTOPHANYL-TRNA SYNTHETASE"/>
    <property type="match status" value="1"/>
</dbReference>
<evidence type="ECO:0000256" key="3">
    <source>
        <dbReference type="ARBA" id="ARBA00013782"/>
    </source>
</evidence>
<dbReference type="AlphaFoldDB" id="A0A9W8NKR8"/>
<gene>
    <name evidence="12" type="ORF">NPX13_g2053</name>
</gene>
<dbReference type="PANTHER" id="PTHR10055:SF1">
    <property type="entry name" value="TRYPTOPHAN--TRNA LIGASE, CYTOPLASMIC"/>
    <property type="match status" value="1"/>
</dbReference>
<dbReference type="VEuPathDB" id="FungiDB:F4678DRAFT_411686"/>
<keyword evidence="7 10" id="KW-0648">Protein biosynthesis</keyword>
<evidence type="ECO:0000256" key="1">
    <source>
        <dbReference type="ARBA" id="ARBA00005594"/>
    </source>
</evidence>
<dbReference type="EMBL" id="JANPWZ010000205">
    <property type="protein sequence ID" value="KAJ3578511.1"/>
    <property type="molecule type" value="Genomic_DNA"/>
</dbReference>
<keyword evidence="5 10" id="KW-0547">Nucleotide-binding</keyword>
<evidence type="ECO:0000256" key="9">
    <source>
        <dbReference type="ARBA" id="ARBA00030268"/>
    </source>
</evidence>
<dbReference type="Gene3D" id="1.10.240.10">
    <property type="entry name" value="Tyrosyl-Transfer RNA Synthetase"/>
    <property type="match status" value="1"/>
</dbReference>